<dbReference type="PRINTS" id="PR00081">
    <property type="entry name" value="GDHRDH"/>
</dbReference>
<dbReference type="Proteomes" id="UP001216253">
    <property type="component" value="Unassembled WGS sequence"/>
</dbReference>
<dbReference type="InterPro" id="IPR036291">
    <property type="entry name" value="NAD(P)-bd_dom_sf"/>
</dbReference>
<dbReference type="PRINTS" id="PR00080">
    <property type="entry name" value="SDRFAMILY"/>
</dbReference>
<evidence type="ECO:0000256" key="3">
    <source>
        <dbReference type="RuleBase" id="RU000363"/>
    </source>
</evidence>
<reference evidence="5 6" key="1">
    <citation type="submission" date="2023-03" db="EMBL/GenBank/DDBJ databases">
        <title>NovoSphingobium album sp. nov. isolated from polycyclic aromatic hydrocarbons- and heavy-metal polluted soil.</title>
        <authorList>
            <person name="Liu Z."/>
            <person name="Wang K."/>
        </authorList>
    </citation>
    <scope>NUCLEOTIDE SEQUENCE [LARGE SCALE GENOMIC DNA]</scope>
    <source>
        <strain evidence="5 6">H3SJ31-1</strain>
    </source>
</reference>
<evidence type="ECO:0000259" key="4">
    <source>
        <dbReference type="SMART" id="SM00822"/>
    </source>
</evidence>
<dbReference type="SMART" id="SM00822">
    <property type="entry name" value="PKS_KR"/>
    <property type="match status" value="1"/>
</dbReference>
<evidence type="ECO:0000313" key="5">
    <source>
        <dbReference type="EMBL" id="MDE8653568.1"/>
    </source>
</evidence>
<dbReference type="Pfam" id="PF00106">
    <property type="entry name" value="adh_short"/>
    <property type="match status" value="1"/>
</dbReference>
<dbReference type="RefSeq" id="WP_275229649.1">
    <property type="nucleotide sequence ID" value="NZ_JARESE010000062.1"/>
</dbReference>
<sequence>MDLTLARHALVTGGASGIGLGVVQALVDRGIAVTVADVDRQALDALVLSRPEPMLAVAFDTRDRQGWHALAREAEARFGPVDILVNNAGIGPDGREFADMDPDAFDRTIAINLTAVFNGVSAFAPSMRGRGAGHIVNVSSMMGIGPGYPTMGAYSAAKTGVVALSEALRAELAPHGVGVSVMCPGPVSSRLAETTRKAGNAFHGQSGPATIARMSGATAGEIMLRGIALDLPYIITHPESWNGVETRTAVLRASFATAEREFPRG</sequence>
<comment type="caution">
    <text evidence="5">The sequence shown here is derived from an EMBL/GenBank/DDBJ whole genome shotgun (WGS) entry which is preliminary data.</text>
</comment>
<dbReference type="InterPro" id="IPR002347">
    <property type="entry name" value="SDR_fam"/>
</dbReference>
<comment type="similarity">
    <text evidence="1 3">Belongs to the short-chain dehydrogenases/reductases (SDR) family.</text>
</comment>
<proteinExistence type="inferred from homology"/>
<dbReference type="SUPFAM" id="SSF51735">
    <property type="entry name" value="NAD(P)-binding Rossmann-fold domains"/>
    <property type="match status" value="1"/>
</dbReference>
<accession>A0ABT5WUI4</accession>
<evidence type="ECO:0000256" key="1">
    <source>
        <dbReference type="ARBA" id="ARBA00006484"/>
    </source>
</evidence>
<keyword evidence="6" id="KW-1185">Reference proteome</keyword>
<evidence type="ECO:0000256" key="2">
    <source>
        <dbReference type="ARBA" id="ARBA00023002"/>
    </source>
</evidence>
<gene>
    <name evidence="5" type="ORF">PYV00_17855</name>
</gene>
<organism evidence="5 6">
    <name type="scientific">Novosphingobium album</name>
    <name type="common">ex Liu et al. 2023</name>
    <dbReference type="NCBI Taxonomy" id="3031130"/>
    <lineage>
        <taxon>Bacteria</taxon>
        <taxon>Pseudomonadati</taxon>
        <taxon>Pseudomonadota</taxon>
        <taxon>Alphaproteobacteria</taxon>
        <taxon>Sphingomonadales</taxon>
        <taxon>Sphingomonadaceae</taxon>
        <taxon>Novosphingobium</taxon>
    </lineage>
</organism>
<dbReference type="PANTHER" id="PTHR44196:SF1">
    <property type="entry name" value="DEHYDROGENASE_REDUCTASE SDR FAMILY MEMBER 7B"/>
    <property type="match status" value="1"/>
</dbReference>
<dbReference type="InterPro" id="IPR057326">
    <property type="entry name" value="KR_dom"/>
</dbReference>
<dbReference type="EMBL" id="JARESE010000062">
    <property type="protein sequence ID" value="MDE8653568.1"/>
    <property type="molecule type" value="Genomic_DNA"/>
</dbReference>
<feature type="domain" description="Ketoreductase" evidence="4">
    <location>
        <begin position="7"/>
        <end position="190"/>
    </location>
</feature>
<keyword evidence="2" id="KW-0560">Oxidoreductase</keyword>
<protein>
    <submittedName>
        <fullName evidence="5">SDR family NAD(P)-dependent oxidoreductase</fullName>
    </submittedName>
</protein>
<name>A0ABT5WUI4_9SPHN</name>
<dbReference type="PANTHER" id="PTHR44196">
    <property type="entry name" value="DEHYDROGENASE/REDUCTASE SDR FAMILY MEMBER 7B"/>
    <property type="match status" value="1"/>
</dbReference>
<evidence type="ECO:0000313" key="6">
    <source>
        <dbReference type="Proteomes" id="UP001216253"/>
    </source>
</evidence>
<dbReference type="CDD" id="cd05233">
    <property type="entry name" value="SDR_c"/>
    <property type="match status" value="1"/>
</dbReference>
<dbReference type="Gene3D" id="3.40.50.720">
    <property type="entry name" value="NAD(P)-binding Rossmann-like Domain"/>
    <property type="match status" value="1"/>
</dbReference>